<dbReference type="EMBL" id="AHBZ03000015">
    <property type="protein sequence ID" value="KAF7772123.1"/>
    <property type="molecule type" value="Genomic_DNA"/>
</dbReference>
<gene>
    <name evidence="1" type="ORF">PCIT_a2131</name>
</gene>
<dbReference type="Proteomes" id="UP000016487">
    <property type="component" value="Unassembled WGS sequence"/>
</dbReference>
<dbReference type="RefSeq" id="WP_010367767.1">
    <property type="nucleotide sequence ID" value="NZ_AHBZ03000015.1"/>
</dbReference>
<evidence type="ECO:0000313" key="2">
    <source>
        <dbReference type="Proteomes" id="UP000016487"/>
    </source>
</evidence>
<reference evidence="1" key="1">
    <citation type="journal article" date="2012" name="J. Bacteriol.">
        <title>Genome sequences of type strains of seven species of the marine bacterium Pseudoalteromonas.</title>
        <authorList>
            <person name="Xie B.B."/>
            <person name="Shu Y.L."/>
            <person name="Qin Q.L."/>
            <person name="Rong J.C."/>
            <person name="Zhang X.Y."/>
            <person name="Chen X.L."/>
            <person name="Shi M."/>
            <person name="He H.L."/>
            <person name="Zhou B.C."/>
            <person name="Zhang Y.Z."/>
        </authorList>
    </citation>
    <scope>NUCLEOTIDE SEQUENCE</scope>
    <source>
        <strain evidence="1">DSM 8771</strain>
    </source>
</reference>
<reference evidence="1" key="2">
    <citation type="submission" date="2015-03" db="EMBL/GenBank/DDBJ databases">
        <title>Genome sequence of Pseudoalteromonas citrea.</title>
        <authorList>
            <person name="Xie B.-B."/>
            <person name="Rong J.-C."/>
            <person name="Qin Q.-L."/>
            <person name="Zhang Y.-Z."/>
        </authorList>
    </citation>
    <scope>NUCLEOTIDE SEQUENCE</scope>
    <source>
        <strain evidence="1">DSM 8771</strain>
    </source>
</reference>
<proteinExistence type="predicted"/>
<name>A0AAD4AJA4_9GAMM</name>
<comment type="caution">
    <text evidence="1">The sequence shown here is derived from an EMBL/GenBank/DDBJ whole genome shotgun (WGS) entry which is preliminary data.</text>
</comment>
<evidence type="ECO:0000313" key="1">
    <source>
        <dbReference type="EMBL" id="KAF7772123.1"/>
    </source>
</evidence>
<organism evidence="1 2">
    <name type="scientific">Pseudoalteromonas citrea</name>
    <dbReference type="NCBI Taxonomy" id="43655"/>
    <lineage>
        <taxon>Bacteria</taxon>
        <taxon>Pseudomonadati</taxon>
        <taxon>Pseudomonadota</taxon>
        <taxon>Gammaproteobacteria</taxon>
        <taxon>Alteromonadales</taxon>
        <taxon>Pseudoalteromonadaceae</taxon>
        <taxon>Pseudoalteromonas</taxon>
    </lineage>
</organism>
<sequence>MLSKNLQHYIRHTVIYTVLIVPIRRLFYSGPWQKSVIYYYQRKYPLSVTKDEVLNVPLSSSVLLAKPTDLMLDTLLDAHCLCGLQIKPNVCDQLSRLFIELNVNFYENPHRNHTIVRGLAEDPLVLALVSHYFKSTPELDSSYFVRTLPEQEHAITRATTFHRDFPDFISLTLMVYLSDVDGECSPH</sequence>
<protein>
    <submittedName>
        <fullName evidence="1">Uncharacterized protein</fullName>
    </submittedName>
</protein>
<dbReference type="AlphaFoldDB" id="A0AAD4AJA4"/>
<accession>A0AAD4AJA4</accession>